<name>A0A1N6EQE6_9BURK</name>
<dbReference type="EMBL" id="FSRM01000001">
    <property type="protein sequence ID" value="SIN85210.1"/>
    <property type="molecule type" value="Genomic_DNA"/>
</dbReference>
<dbReference type="RefSeq" id="WP_074263141.1">
    <property type="nucleotide sequence ID" value="NZ_FSRM01000001.1"/>
</dbReference>
<evidence type="ECO:0000313" key="2">
    <source>
        <dbReference type="EMBL" id="SIN85210.1"/>
    </source>
</evidence>
<dbReference type="Proteomes" id="UP000184693">
    <property type="component" value="Unassembled WGS sequence"/>
</dbReference>
<proteinExistence type="predicted"/>
<dbReference type="NCBIfam" id="TIGR01764">
    <property type="entry name" value="excise"/>
    <property type="match status" value="1"/>
</dbReference>
<dbReference type="NCBIfam" id="NF047737">
    <property type="entry name" value="antiphage_MADS1"/>
    <property type="match status" value="1"/>
</dbReference>
<evidence type="ECO:0000259" key="1">
    <source>
        <dbReference type="Pfam" id="PF12728"/>
    </source>
</evidence>
<dbReference type="InterPro" id="IPR041657">
    <property type="entry name" value="HTH_17"/>
</dbReference>
<dbReference type="InterPro" id="IPR009061">
    <property type="entry name" value="DNA-bd_dom_put_sf"/>
</dbReference>
<accession>A0A1N6EQE6</accession>
<dbReference type="AlphaFoldDB" id="A0A1N6EQE6"/>
<organism evidence="2 3">
    <name type="scientific">Paraburkholderia phenazinium</name>
    <dbReference type="NCBI Taxonomy" id="60549"/>
    <lineage>
        <taxon>Bacteria</taxon>
        <taxon>Pseudomonadati</taxon>
        <taxon>Pseudomonadota</taxon>
        <taxon>Betaproteobacteria</taxon>
        <taxon>Burkholderiales</taxon>
        <taxon>Burkholderiaceae</taxon>
        <taxon>Paraburkholderia</taxon>
    </lineage>
</organism>
<feature type="domain" description="Helix-turn-helix" evidence="1">
    <location>
        <begin position="9"/>
        <end position="58"/>
    </location>
</feature>
<reference evidence="2 3" key="1">
    <citation type="submission" date="2016-11" db="EMBL/GenBank/DDBJ databases">
        <authorList>
            <person name="Jaros S."/>
            <person name="Januszkiewicz K."/>
            <person name="Wedrychowicz H."/>
        </authorList>
    </citation>
    <scope>NUCLEOTIDE SEQUENCE [LARGE SCALE GENOMIC DNA]</scope>
    <source>
        <strain evidence="2 3">GAS86</strain>
    </source>
</reference>
<dbReference type="OrthoDB" id="9800023at2"/>
<gene>
    <name evidence="2" type="ORF">SAMN05444168_0875</name>
</gene>
<protein>
    <submittedName>
        <fullName evidence="2">Transcriptional regulator, AlpA family</fullName>
    </submittedName>
</protein>
<sequence>MRNDSDEIFTLDEVAAFLKVGKRTAYRLAAAKKIPAFKVGGSWRFSRAEIDLWIRRQSAGSGNDLADA</sequence>
<evidence type="ECO:0000313" key="3">
    <source>
        <dbReference type="Proteomes" id="UP000184693"/>
    </source>
</evidence>
<dbReference type="SUPFAM" id="SSF46955">
    <property type="entry name" value="Putative DNA-binding domain"/>
    <property type="match status" value="1"/>
</dbReference>
<dbReference type="GO" id="GO:0003677">
    <property type="term" value="F:DNA binding"/>
    <property type="evidence" value="ECO:0007669"/>
    <property type="project" value="InterPro"/>
</dbReference>
<dbReference type="Pfam" id="PF12728">
    <property type="entry name" value="HTH_17"/>
    <property type="match status" value="1"/>
</dbReference>
<dbReference type="InterPro" id="IPR010093">
    <property type="entry name" value="SinI_DNA-bd"/>
</dbReference>